<keyword evidence="1" id="KW-0812">Transmembrane</keyword>
<evidence type="ECO:0000259" key="2">
    <source>
        <dbReference type="Pfam" id="PF07811"/>
    </source>
</evidence>
<name>A0A1J6HL51_9HYPH</name>
<evidence type="ECO:0000313" key="4">
    <source>
        <dbReference type="Proteomes" id="UP000182985"/>
    </source>
</evidence>
<organism evidence="3 4">
    <name type="scientific">Brucella cytisi</name>
    <dbReference type="NCBI Taxonomy" id="407152"/>
    <lineage>
        <taxon>Bacteria</taxon>
        <taxon>Pseudomonadati</taxon>
        <taxon>Pseudomonadota</taxon>
        <taxon>Alphaproteobacteria</taxon>
        <taxon>Hyphomicrobiales</taxon>
        <taxon>Brucellaceae</taxon>
        <taxon>Brucella/Ochrobactrum group</taxon>
        <taxon>Brucella</taxon>
    </lineage>
</organism>
<dbReference type="InterPro" id="IPR012495">
    <property type="entry name" value="TadE-like_dom"/>
</dbReference>
<feature type="domain" description="TadE-like" evidence="2">
    <location>
        <begin position="26"/>
        <end position="68"/>
    </location>
</feature>
<sequence length="188" mass="20226">MTFRILARSLAGASANLRRFARAQHGVAAVEFALLIVPFLIIIFATIEVGVSFVARQVVSNATETVARELQTTGRIKGTPISEEVLRTALCQQIQFMVAAGCPNLSFNLGAYEGFAKVPTDGLLDRDGKLTTKGITGTSGTSTINQLNVVYAWPVLTNILYLIESPHAAGGTMPLFATLTWQNEPFPN</sequence>
<reference evidence="3 4" key="1">
    <citation type="submission" date="2016-10" db="EMBL/GenBank/DDBJ databases">
        <title>The Draft Genome Sequence of the Potato Rhizosphere Bacteria Ochrobactrum sp. IPA7.2.</title>
        <authorList>
            <person name="Gogoleva N.E."/>
            <person name="Khlopko Y.A."/>
            <person name="Burygin G.L."/>
            <person name="Plotnikov A.O."/>
        </authorList>
    </citation>
    <scope>NUCLEOTIDE SEQUENCE [LARGE SCALE GENOMIC DNA]</scope>
    <source>
        <strain evidence="3 4">IPA7.2</strain>
    </source>
</reference>
<protein>
    <submittedName>
        <fullName evidence="3">Pilus assembly protein TadE</fullName>
    </submittedName>
</protein>
<proteinExistence type="predicted"/>
<comment type="caution">
    <text evidence="3">The sequence shown here is derived from an EMBL/GenBank/DDBJ whole genome shotgun (WGS) entry which is preliminary data.</text>
</comment>
<feature type="transmembrane region" description="Helical" evidence="1">
    <location>
        <begin position="33"/>
        <end position="55"/>
    </location>
</feature>
<gene>
    <name evidence="3" type="ORF">BLA27_12665</name>
</gene>
<dbReference type="RefSeq" id="WP_071632058.1">
    <property type="nucleotide sequence ID" value="NZ_MOEC01000011.1"/>
</dbReference>
<keyword evidence="1" id="KW-1133">Transmembrane helix</keyword>
<dbReference type="OrthoDB" id="7990385at2"/>
<dbReference type="Proteomes" id="UP000182985">
    <property type="component" value="Unassembled WGS sequence"/>
</dbReference>
<keyword evidence="1" id="KW-0472">Membrane</keyword>
<accession>A0A1J6HL51</accession>
<dbReference type="EMBL" id="MOEC01000011">
    <property type="protein sequence ID" value="OIS93107.1"/>
    <property type="molecule type" value="Genomic_DNA"/>
</dbReference>
<keyword evidence="4" id="KW-1185">Reference proteome</keyword>
<dbReference type="Pfam" id="PF07811">
    <property type="entry name" value="TadE"/>
    <property type="match status" value="1"/>
</dbReference>
<dbReference type="AlphaFoldDB" id="A0A1J6HL51"/>
<evidence type="ECO:0000256" key="1">
    <source>
        <dbReference type="SAM" id="Phobius"/>
    </source>
</evidence>
<evidence type="ECO:0000313" key="3">
    <source>
        <dbReference type="EMBL" id="OIS93107.1"/>
    </source>
</evidence>